<dbReference type="PANTHER" id="PTHR34404:SF2">
    <property type="entry name" value="CONSERVED SERINE RICH PROTEIN"/>
    <property type="match status" value="1"/>
</dbReference>
<dbReference type="NCBIfam" id="TIGR02605">
    <property type="entry name" value="CxxC_CxxC_SSSS"/>
    <property type="match status" value="1"/>
</dbReference>
<dbReference type="Proteomes" id="UP000178367">
    <property type="component" value="Unassembled WGS sequence"/>
</dbReference>
<gene>
    <name evidence="2" type="ORF">A2227_00700</name>
</gene>
<evidence type="ECO:0000313" key="3">
    <source>
        <dbReference type="Proteomes" id="UP000178367"/>
    </source>
</evidence>
<evidence type="ECO:0000259" key="1">
    <source>
        <dbReference type="SMART" id="SM00834"/>
    </source>
</evidence>
<proteinExistence type="predicted"/>
<dbReference type="AlphaFoldDB" id="A0A1F5SGH0"/>
<dbReference type="EMBL" id="MFGB01000020">
    <property type="protein sequence ID" value="OGF25712.1"/>
    <property type="molecule type" value="Genomic_DNA"/>
</dbReference>
<organism evidence="2 3">
    <name type="scientific">Candidatus Falkowbacteria bacterium RIFOXYA2_FULL_47_19</name>
    <dbReference type="NCBI Taxonomy" id="1797994"/>
    <lineage>
        <taxon>Bacteria</taxon>
        <taxon>Candidatus Falkowiibacteriota</taxon>
    </lineage>
</organism>
<dbReference type="Pfam" id="PF09723">
    <property type="entry name" value="Zn_ribbon_8"/>
    <property type="match status" value="1"/>
</dbReference>
<sequence>MPIYEYQCEKCGVTKEVMQKMDDLPLKTCEECGGNFKKIVSLNSFRLKGGGWYAEGYQKDKEKKDKPAE</sequence>
<accession>A0A1F5SGH0</accession>
<feature type="domain" description="Putative regulatory protein FmdB zinc ribbon" evidence="1">
    <location>
        <begin position="1"/>
        <end position="41"/>
    </location>
</feature>
<comment type="caution">
    <text evidence="2">The sequence shown here is derived from an EMBL/GenBank/DDBJ whole genome shotgun (WGS) entry which is preliminary data.</text>
</comment>
<name>A0A1F5SGH0_9BACT</name>
<evidence type="ECO:0000313" key="2">
    <source>
        <dbReference type="EMBL" id="OGF25712.1"/>
    </source>
</evidence>
<dbReference type="SMART" id="SM00834">
    <property type="entry name" value="CxxC_CXXC_SSSS"/>
    <property type="match status" value="1"/>
</dbReference>
<reference evidence="2 3" key="1">
    <citation type="journal article" date="2016" name="Nat. Commun.">
        <title>Thousands of microbial genomes shed light on interconnected biogeochemical processes in an aquifer system.</title>
        <authorList>
            <person name="Anantharaman K."/>
            <person name="Brown C.T."/>
            <person name="Hug L.A."/>
            <person name="Sharon I."/>
            <person name="Castelle C.J."/>
            <person name="Probst A.J."/>
            <person name="Thomas B.C."/>
            <person name="Singh A."/>
            <person name="Wilkins M.J."/>
            <person name="Karaoz U."/>
            <person name="Brodie E.L."/>
            <person name="Williams K.H."/>
            <person name="Hubbard S.S."/>
            <person name="Banfield J.F."/>
        </authorList>
    </citation>
    <scope>NUCLEOTIDE SEQUENCE [LARGE SCALE GENOMIC DNA]</scope>
</reference>
<protein>
    <recommendedName>
        <fullName evidence="1">Putative regulatory protein FmdB zinc ribbon domain-containing protein</fullName>
    </recommendedName>
</protein>
<dbReference type="InterPro" id="IPR013429">
    <property type="entry name" value="Regulatory_FmdB_Zinc_ribbon"/>
</dbReference>
<dbReference type="PANTHER" id="PTHR34404">
    <property type="entry name" value="REGULATORY PROTEIN, FMDB FAMILY"/>
    <property type="match status" value="1"/>
</dbReference>